<dbReference type="RefSeq" id="XP_047769770.1">
    <property type="nucleotide sequence ID" value="XM_047913474.1"/>
</dbReference>
<dbReference type="PANTHER" id="PTHR33048">
    <property type="entry name" value="PTH11-LIKE INTEGRAL MEMBRANE PROTEIN (AFU_ORTHOLOGUE AFUA_5G11245)"/>
    <property type="match status" value="1"/>
</dbReference>
<evidence type="ECO:0000256" key="2">
    <source>
        <dbReference type="ARBA" id="ARBA00022692"/>
    </source>
</evidence>
<feature type="transmembrane region" description="Helical" evidence="7">
    <location>
        <begin position="12"/>
        <end position="32"/>
    </location>
</feature>
<evidence type="ECO:0000256" key="3">
    <source>
        <dbReference type="ARBA" id="ARBA00022989"/>
    </source>
</evidence>
<evidence type="ECO:0000256" key="5">
    <source>
        <dbReference type="ARBA" id="ARBA00038359"/>
    </source>
</evidence>
<organism evidence="9 10">
    <name type="scientific">Passalora fulva</name>
    <name type="common">Tomato leaf mold</name>
    <name type="synonym">Cladosporium fulvum</name>
    <dbReference type="NCBI Taxonomy" id="5499"/>
    <lineage>
        <taxon>Eukaryota</taxon>
        <taxon>Fungi</taxon>
        <taxon>Dikarya</taxon>
        <taxon>Ascomycota</taxon>
        <taxon>Pezizomycotina</taxon>
        <taxon>Dothideomycetes</taxon>
        <taxon>Dothideomycetidae</taxon>
        <taxon>Mycosphaerellales</taxon>
        <taxon>Mycosphaerellaceae</taxon>
        <taxon>Fulvia</taxon>
    </lineage>
</organism>
<dbReference type="AlphaFoldDB" id="A0A9Q8UWU1"/>
<name>A0A9Q8UWU1_PASFU</name>
<dbReference type="GO" id="GO:0016020">
    <property type="term" value="C:membrane"/>
    <property type="evidence" value="ECO:0007669"/>
    <property type="project" value="UniProtKB-SubCell"/>
</dbReference>
<dbReference type="KEGG" id="ffu:CLAFUR5_14326"/>
<dbReference type="GeneID" id="71994204"/>
<evidence type="ECO:0000313" key="9">
    <source>
        <dbReference type="EMBL" id="UJO25404.1"/>
    </source>
</evidence>
<dbReference type="InterPro" id="IPR049326">
    <property type="entry name" value="Rhodopsin_dom_fungi"/>
</dbReference>
<feature type="region of interest" description="Disordered" evidence="6">
    <location>
        <begin position="294"/>
        <end position="329"/>
    </location>
</feature>
<evidence type="ECO:0000256" key="7">
    <source>
        <dbReference type="SAM" id="Phobius"/>
    </source>
</evidence>
<feature type="transmembrane region" description="Helical" evidence="7">
    <location>
        <begin position="44"/>
        <end position="66"/>
    </location>
</feature>
<dbReference type="Pfam" id="PF20684">
    <property type="entry name" value="Fung_rhodopsin"/>
    <property type="match status" value="1"/>
</dbReference>
<dbReference type="EMBL" id="CP090175">
    <property type="protein sequence ID" value="UJO25404.1"/>
    <property type="molecule type" value="Genomic_DNA"/>
</dbReference>
<dbReference type="OMA" id="IIFQCAP"/>
<keyword evidence="10" id="KW-1185">Reference proteome</keyword>
<feature type="transmembrane region" description="Helical" evidence="7">
    <location>
        <begin position="245"/>
        <end position="263"/>
    </location>
</feature>
<dbReference type="PANTHER" id="PTHR33048:SF31">
    <property type="entry name" value="INTEGRAL MEMBRANE PROTEIN"/>
    <property type="match status" value="1"/>
</dbReference>
<evidence type="ECO:0000256" key="6">
    <source>
        <dbReference type="SAM" id="MobiDB-lite"/>
    </source>
</evidence>
<keyword evidence="2 7" id="KW-0812">Transmembrane</keyword>
<reference evidence="9" key="2">
    <citation type="journal article" date="2022" name="Microb. Genom.">
        <title>A chromosome-scale genome assembly of the tomato pathogen Cladosporium fulvum reveals a compartmentalized genome architecture and the presence of a dispensable chromosome.</title>
        <authorList>
            <person name="Zaccaron A.Z."/>
            <person name="Chen L.H."/>
            <person name="Samaras A."/>
            <person name="Stergiopoulos I."/>
        </authorList>
    </citation>
    <scope>NUCLEOTIDE SEQUENCE</scope>
    <source>
        <strain evidence="9">Race5_Kim</strain>
    </source>
</reference>
<reference evidence="9" key="1">
    <citation type="submission" date="2021-12" db="EMBL/GenBank/DDBJ databases">
        <authorList>
            <person name="Zaccaron A."/>
            <person name="Stergiopoulos I."/>
        </authorList>
    </citation>
    <scope>NUCLEOTIDE SEQUENCE</scope>
    <source>
        <strain evidence="9">Race5_Kim</strain>
    </source>
</reference>
<dbReference type="OrthoDB" id="3897607at2759"/>
<dbReference type="InterPro" id="IPR052337">
    <property type="entry name" value="SAT4-like"/>
</dbReference>
<feature type="domain" description="Rhodopsin" evidence="8">
    <location>
        <begin position="28"/>
        <end position="269"/>
    </location>
</feature>
<feature type="compositionally biased region" description="Polar residues" evidence="6">
    <location>
        <begin position="311"/>
        <end position="329"/>
    </location>
</feature>
<sequence>MVVFEDHAPNVAATIIILSAISLVVFPLRVYTRIRHQAWGMDDWSMTFAAIPYAALSVFCLGSSFLGVGTHKEKLDAHQTEQGMMWFFFFEIFFCITIIPVKLSISFMLIRIAGPKKNYKYAIYAMSTLFVVMNLISFFYIIFRCDPVSFAWDTTVPGGHCLPAQDLADIYYADTAVNIITDWFCALAPIPLLWNLKLNTNAKISVGFLLSLGVLASLSACIRLKYTVNLNNSDDYLYSVGDVMIWGYAENGVGFVVGCIATLRPLFRKMFQLGTTDHSNIKLSGGANGDLYRGGSSGMPHAGSKRAAAKTTITSQLRKGSDGSNSTSEEYILQDTNGSNMRRGMMGIHVSRTVMQRRD</sequence>
<comment type="subcellular location">
    <subcellularLocation>
        <location evidence="1">Membrane</location>
        <topology evidence="1">Multi-pass membrane protein</topology>
    </subcellularLocation>
</comment>
<evidence type="ECO:0000259" key="8">
    <source>
        <dbReference type="Pfam" id="PF20684"/>
    </source>
</evidence>
<evidence type="ECO:0000313" key="10">
    <source>
        <dbReference type="Proteomes" id="UP000756132"/>
    </source>
</evidence>
<feature type="transmembrane region" description="Helical" evidence="7">
    <location>
        <begin position="176"/>
        <end position="194"/>
    </location>
</feature>
<comment type="similarity">
    <text evidence="5">Belongs to the SAT4 family.</text>
</comment>
<feature type="transmembrane region" description="Helical" evidence="7">
    <location>
        <begin position="206"/>
        <end position="225"/>
    </location>
</feature>
<evidence type="ECO:0000256" key="1">
    <source>
        <dbReference type="ARBA" id="ARBA00004141"/>
    </source>
</evidence>
<protein>
    <recommendedName>
        <fullName evidence="8">Rhodopsin domain-containing protein</fullName>
    </recommendedName>
</protein>
<gene>
    <name evidence="9" type="ORF">CLAFUR5_14326</name>
</gene>
<evidence type="ECO:0000256" key="4">
    <source>
        <dbReference type="ARBA" id="ARBA00023136"/>
    </source>
</evidence>
<keyword evidence="4 7" id="KW-0472">Membrane</keyword>
<dbReference type="Proteomes" id="UP000756132">
    <property type="component" value="Chromosome 13"/>
</dbReference>
<feature type="transmembrane region" description="Helical" evidence="7">
    <location>
        <begin position="86"/>
        <end position="109"/>
    </location>
</feature>
<keyword evidence="3 7" id="KW-1133">Transmembrane helix</keyword>
<proteinExistence type="inferred from homology"/>
<feature type="transmembrane region" description="Helical" evidence="7">
    <location>
        <begin position="121"/>
        <end position="143"/>
    </location>
</feature>
<accession>A0A9Q8UWU1</accession>